<evidence type="ECO:0008006" key="6">
    <source>
        <dbReference type="Google" id="ProtNLM"/>
    </source>
</evidence>
<dbReference type="Proteomes" id="UP001165080">
    <property type="component" value="Unassembled WGS sequence"/>
</dbReference>
<proteinExistence type="predicted"/>
<feature type="compositionally biased region" description="Low complexity" evidence="1">
    <location>
        <begin position="650"/>
        <end position="665"/>
    </location>
</feature>
<dbReference type="GO" id="GO:0005815">
    <property type="term" value="C:microtubule organizing center"/>
    <property type="evidence" value="ECO:0007669"/>
    <property type="project" value="TreeGrafter"/>
</dbReference>
<feature type="compositionally biased region" description="Polar residues" evidence="1">
    <location>
        <begin position="417"/>
        <end position="461"/>
    </location>
</feature>
<dbReference type="InterPro" id="IPR040673">
    <property type="entry name" value="CCDC81_HU_dom_2"/>
</dbReference>
<feature type="domain" description="CCDC81 HU" evidence="2">
    <location>
        <begin position="8"/>
        <end position="77"/>
    </location>
</feature>
<organism evidence="4 5">
    <name type="scientific">Pleodorina starrii</name>
    <dbReference type="NCBI Taxonomy" id="330485"/>
    <lineage>
        <taxon>Eukaryota</taxon>
        <taxon>Viridiplantae</taxon>
        <taxon>Chlorophyta</taxon>
        <taxon>core chlorophytes</taxon>
        <taxon>Chlorophyceae</taxon>
        <taxon>CS clade</taxon>
        <taxon>Chlamydomonadales</taxon>
        <taxon>Volvocaceae</taxon>
        <taxon>Pleodorina</taxon>
    </lineage>
</organism>
<dbReference type="PANTHER" id="PTHR14362:SF2">
    <property type="entry name" value="COILED-COIL DOMAIN-CONTAINING PROTEIN 81"/>
    <property type="match status" value="1"/>
</dbReference>
<feature type="region of interest" description="Disordered" evidence="1">
    <location>
        <begin position="210"/>
        <end position="236"/>
    </location>
</feature>
<evidence type="ECO:0000259" key="2">
    <source>
        <dbReference type="Pfam" id="PF14908"/>
    </source>
</evidence>
<dbReference type="InterPro" id="IPR026295">
    <property type="entry name" value="CCD81"/>
</dbReference>
<feature type="region of interest" description="Disordered" evidence="1">
    <location>
        <begin position="741"/>
        <end position="769"/>
    </location>
</feature>
<feature type="domain" description="CCDC81 HU" evidence="3">
    <location>
        <begin position="99"/>
        <end position="170"/>
    </location>
</feature>
<name>A0A9W6BH08_9CHLO</name>
<feature type="region of interest" description="Disordered" evidence="1">
    <location>
        <begin position="321"/>
        <end position="530"/>
    </location>
</feature>
<comment type="caution">
    <text evidence="4">The sequence shown here is derived from an EMBL/GenBank/DDBJ whole genome shotgun (WGS) entry which is preliminary data.</text>
</comment>
<evidence type="ECO:0000313" key="4">
    <source>
        <dbReference type="EMBL" id="GLC51640.1"/>
    </source>
</evidence>
<protein>
    <recommendedName>
        <fullName evidence="6">CCDC81 HU domain-containing protein</fullName>
    </recommendedName>
</protein>
<dbReference type="AlphaFoldDB" id="A0A9W6BH08"/>
<accession>A0A9W6BH08</accession>
<feature type="compositionally biased region" description="Low complexity" evidence="1">
    <location>
        <begin position="511"/>
        <end position="521"/>
    </location>
</feature>
<reference evidence="4 5" key="1">
    <citation type="journal article" date="2023" name="Commun. Biol.">
        <title>Reorganization of the ancestral sex-determining regions during the evolution of trioecy in Pleodorina starrii.</title>
        <authorList>
            <person name="Takahashi K."/>
            <person name="Suzuki S."/>
            <person name="Kawai-Toyooka H."/>
            <person name="Yamamoto K."/>
            <person name="Hamaji T."/>
            <person name="Ootsuki R."/>
            <person name="Yamaguchi H."/>
            <person name="Kawachi M."/>
            <person name="Higashiyama T."/>
            <person name="Nozaki H."/>
        </authorList>
    </citation>
    <scope>NUCLEOTIDE SEQUENCE [LARGE SCALE GENOMIC DNA]</scope>
    <source>
        <strain evidence="4 5">NIES-4479</strain>
    </source>
</reference>
<dbReference type="EMBL" id="BRXU01000004">
    <property type="protein sequence ID" value="GLC51640.1"/>
    <property type="molecule type" value="Genomic_DNA"/>
</dbReference>
<feature type="region of interest" description="Disordered" evidence="1">
    <location>
        <begin position="650"/>
        <end position="691"/>
    </location>
</feature>
<dbReference type="InterPro" id="IPR028034">
    <property type="entry name" value="HU-CCDC81"/>
</dbReference>
<feature type="compositionally biased region" description="Low complexity" evidence="1">
    <location>
        <begin position="221"/>
        <end position="231"/>
    </location>
</feature>
<sequence>MEALTEQGLVAEVTTGTFSFKNKISASCIKTLWEKLSRFVADALKQQKGVLLPNLGTFSVGPVVGEARKKVRPAFTLLDTRYSGISQERPKYTIGGRCAVVQPNYGLLATAAAVHRGTCQRLVVELMQRLGVHILSGRPILVAFPGVGRLLTNRAGRIQFEFDTLLREFFELERERVIPEMERGGAGAAEADENVAHVVKGLQQVHLHNPPAIKNRPVSDGPGASPASPSARVKRNAHAPYKGELLDLWRLCKTNDRISSGCVPRLQLEQWLAKECPQVLRQVAAATVLQLLSTHTYGKTGKHIIYKPFLDQLEMAVEREEVSPRRAHSPRVVEVRIDSPSGALRRRQQEQQQEPAGDGEEEEVIEVTLSPVQRGHDAQQGQSPSPLQPPSAQFGQPPPYWQQPAQQQYPPPGVHPSPQQYSHAPQQYTPQGQYLSPQGQYLSPQGQYLSPQGQYLQQGMYTPQGGGHNPHQGQYQQQGLPAQPQGQQLHSARAQPPPSSQRPVYTPQAPPMQAWQQQGQGSDSKPYHYYQNQLSPRSRREFDNFNRLHFEKLEQVRGANYKLRAVTPKVGEDELNRQEYHAIRQGGDGATPAQVLRLQVDAPYTRDTPHPIVSAQRRRGSPGPKSQILTLAHEPQYLHVPGLPTHQYQLLQQQQQHPMTPQQLHGARQPTPQQRPHSAQQPTPAADESPPISQYEIINESDPYKRQQKRNELASALNRNWSEQIREKEALLENLAEAQTQWPYVPTHRPNDKRPADAVSRPLSAWGPS</sequence>
<feature type="region of interest" description="Disordered" evidence="1">
    <location>
        <begin position="605"/>
        <end position="627"/>
    </location>
</feature>
<dbReference type="Pfam" id="PF18289">
    <property type="entry name" value="HU-CCDC81_euk_2"/>
    <property type="match status" value="1"/>
</dbReference>
<gene>
    <name evidence="4" type="primary">PLEST004946</name>
    <name evidence="4" type="ORF">PLESTB_000524200</name>
</gene>
<evidence type="ECO:0000256" key="1">
    <source>
        <dbReference type="SAM" id="MobiDB-lite"/>
    </source>
</evidence>
<dbReference type="PANTHER" id="PTHR14362">
    <property type="entry name" value="COILED-COIL DOMAIN-CONTAINING PROTEIN 81"/>
    <property type="match status" value="1"/>
</dbReference>
<evidence type="ECO:0000313" key="5">
    <source>
        <dbReference type="Proteomes" id="UP001165080"/>
    </source>
</evidence>
<feature type="compositionally biased region" description="Polar residues" evidence="1">
    <location>
        <begin position="670"/>
        <end position="683"/>
    </location>
</feature>
<keyword evidence="5" id="KW-1185">Reference proteome</keyword>
<evidence type="ECO:0000259" key="3">
    <source>
        <dbReference type="Pfam" id="PF18289"/>
    </source>
</evidence>
<dbReference type="OrthoDB" id="125906at2759"/>
<dbReference type="Pfam" id="PF14908">
    <property type="entry name" value="HU-CCDC81_euk_1"/>
    <property type="match status" value="1"/>
</dbReference>
<feature type="compositionally biased region" description="Low complexity" evidence="1">
    <location>
        <begin position="469"/>
        <end position="488"/>
    </location>
</feature>